<dbReference type="PANTHER" id="PTHR12236">
    <property type="entry name" value="STRUCTURAL CONTITUENT OF CUTICLE"/>
    <property type="match status" value="1"/>
</dbReference>
<dbReference type="AlphaFoldDB" id="A0AAW1IX98"/>
<dbReference type="PRINTS" id="PR00947">
    <property type="entry name" value="CUTICLE"/>
</dbReference>
<keyword evidence="1 2" id="KW-0193">Cuticle</keyword>
<dbReference type="InterPro" id="IPR000618">
    <property type="entry name" value="Insect_cuticle"/>
</dbReference>
<evidence type="ECO:0000313" key="4">
    <source>
        <dbReference type="EMBL" id="KAK9694634.1"/>
    </source>
</evidence>
<dbReference type="GO" id="GO:0005615">
    <property type="term" value="C:extracellular space"/>
    <property type="evidence" value="ECO:0007669"/>
    <property type="project" value="TreeGrafter"/>
</dbReference>
<dbReference type="GO" id="GO:0031012">
    <property type="term" value="C:extracellular matrix"/>
    <property type="evidence" value="ECO:0007669"/>
    <property type="project" value="TreeGrafter"/>
</dbReference>
<dbReference type="Pfam" id="PF00379">
    <property type="entry name" value="Chitin_bind_4"/>
    <property type="match status" value="2"/>
</dbReference>
<gene>
    <name evidence="4" type="ORF">QE152_g33406</name>
</gene>
<accession>A0AAW1IX98</accession>
<evidence type="ECO:0000313" key="5">
    <source>
        <dbReference type="Proteomes" id="UP001458880"/>
    </source>
</evidence>
<feature type="signal peptide" evidence="3">
    <location>
        <begin position="1"/>
        <end position="17"/>
    </location>
</feature>
<proteinExistence type="predicted"/>
<name>A0AAW1IX98_POPJA</name>
<dbReference type="PROSITE" id="PS51155">
    <property type="entry name" value="CHIT_BIND_RR_2"/>
    <property type="match status" value="2"/>
</dbReference>
<dbReference type="PANTHER" id="PTHR12236:SF75">
    <property type="entry name" value="CUTICULAR PROTEIN 62BB, ISOFORM A"/>
    <property type="match status" value="1"/>
</dbReference>
<protein>
    <submittedName>
        <fullName evidence="4">Insect cuticle protein</fullName>
    </submittedName>
</protein>
<evidence type="ECO:0000256" key="1">
    <source>
        <dbReference type="ARBA" id="ARBA00022460"/>
    </source>
</evidence>
<sequence>MFSQIIVLSTLAATILGAPIDNHQATSYVSTNFGGQAGYDLSYAHHEPAPIITHHQVPTVIHNVLTPIVQKVPLYVKHQEHYDDHHGPVQYEFQYAVEDKHSGDIKSHRETRHGDSVQGEYSLKDADGTTRIVKYTADKNGFNAVIVILSTLAAINLASPIESQATSYVSTNFGGNGGNTGHDNSGYGGHVLATHHQLPAVYHRVVTPIVKKVPIYLQHHEYQDEEHGPAEYQFHYAVEDHHTGDIKSQQESRHGDVVQGEYRLKEADGTTRIVRYTADKKNGFNAVVIREGHAAHPQVVHKEVQVQKVAVPLVDHHGGYQQLVSHY</sequence>
<dbReference type="InterPro" id="IPR051217">
    <property type="entry name" value="Insect_Cuticle_Struc_Prot"/>
</dbReference>
<keyword evidence="5" id="KW-1185">Reference proteome</keyword>
<evidence type="ECO:0000256" key="3">
    <source>
        <dbReference type="SAM" id="SignalP"/>
    </source>
</evidence>
<reference evidence="4 5" key="1">
    <citation type="journal article" date="2024" name="BMC Genomics">
        <title>De novo assembly and annotation of Popillia japonica's genome with initial clues to its potential as an invasive pest.</title>
        <authorList>
            <person name="Cucini C."/>
            <person name="Boschi S."/>
            <person name="Funari R."/>
            <person name="Cardaioli E."/>
            <person name="Iannotti N."/>
            <person name="Marturano G."/>
            <person name="Paoli F."/>
            <person name="Bruttini M."/>
            <person name="Carapelli A."/>
            <person name="Frati F."/>
            <person name="Nardi F."/>
        </authorList>
    </citation>
    <scope>NUCLEOTIDE SEQUENCE [LARGE SCALE GENOMIC DNA]</scope>
    <source>
        <strain evidence="4">DMR45628</strain>
    </source>
</reference>
<evidence type="ECO:0000256" key="2">
    <source>
        <dbReference type="PROSITE-ProRule" id="PRU00497"/>
    </source>
</evidence>
<keyword evidence="3" id="KW-0732">Signal</keyword>
<comment type="caution">
    <text evidence="4">The sequence shown here is derived from an EMBL/GenBank/DDBJ whole genome shotgun (WGS) entry which is preliminary data.</text>
</comment>
<feature type="chain" id="PRO_5043990816" evidence="3">
    <location>
        <begin position="18"/>
        <end position="327"/>
    </location>
</feature>
<dbReference type="GO" id="GO:0042302">
    <property type="term" value="F:structural constituent of cuticle"/>
    <property type="evidence" value="ECO:0007669"/>
    <property type="project" value="UniProtKB-UniRule"/>
</dbReference>
<dbReference type="EMBL" id="JASPKY010000507">
    <property type="protein sequence ID" value="KAK9694634.1"/>
    <property type="molecule type" value="Genomic_DNA"/>
</dbReference>
<dbReference type="PROSITE" id="PS00233">
    <property type="entry name" value="CHIT_BIND_RR_1"/>
    <property type="match status" value="2"/>
</dbReference>
<dbReference type="Proteomes" id="UP001458880">
    <property type="component" value="Unassembled WGS sequence"/>
</dbReference>
<organism evidence="4 5">
    <name type="scientific">Popillia japonica</name>
    <name type="common">Japanese beetle</name>
    <dbReference type="NCBI Taxonomy" id="7064"/>
    <lineage>
        <taxon>Eukaryota</taxon>
        <taxon>Metazoa</taxon>
        <taxon>Ecdysozoa</taxon>
        <taxon>Arthropoda</taxon>
        <taxon>Hexapoda</taxon>
        <taxon>Insecta</taxon>
        <taxon>Pterygota</taxon>
        <taxon>Neoptera</taxon>
        <taxon>Endopterygota</taxon>
        <taxon>Coleoptera</taxon>
        <taxon>Polyphaga</taxon>
        <taxon>Scarabaeiformia</taxon>
        <taxon>Scarabaeidae</taxon>
        <taxon>Rutelinae</taxon>
        <taxon>Popillia</taxon>
    </lineage>
</organism>
<dbReference type="InterPro" id="IPR031311">
    <property type="entry name" value="CHIT_BIND_RR_consensus"/>
</dbReference>